<dbReference type="FunFam" id="3.40.50.300:FF:000053">
    <property type="entry name" value="Signal recognition particle receptor FtsY"/>
    <property type="match status" value="1"/>
</dbReference>
<protein>
    <recommendedName>
        <fullName evidence="9">Signal recognition particle receptor FtsY</fullName>
        <shortName evidence="9">SRP receptor</shortName>
        <ecNumber evidence="9">3.6.5.4</ecNumber>
    </recommendedName>
</protein>
<evidence type="ECO:0000256" key="5">
    <source>
        <dbReference type="ARBA" id="ARBA00023134"/>
    </source>
</evidence>
<dbReference type="PROSITE" id="PS00300">
    <property type="entry name" value="SRP54"/>
    <property type="match status" value="1"/>
</dbReference>
<comment type="subunit">
    <text evidence="9">Part of the signal recognition particle protein translocation system, which is composed of SRP and FtsY.</text>
</comment>
<dbReference type="AlphaFoldDB" id="A0A7X9IKC3"/>
<sequence>MGNIFDSLYAVILGASEGIAQSDEITLLTIAVALLALLVSLRSMRLSGRGKVEDESSELLKSGLQGKIARLERSLNDLRTETLREIALLKGAKEEGLSAKSEEDETADLDSDESVEGSTESKEESLSLRLQKTRSGFLDKLKGLFSKKATLSEESIEELEGILIGSDLGVKTSTKLLEDLKAKISDKTEINEGEFKSFLKDELVGILKSNVDAINEIKASRIDGRPQVVLLVGVNGVGKTTSAAKLGASLKSQGARVLLVAADTFRAAAVEQLVEWGSRVDIPVLCGKPDARPQTVVFDAMQRAADEGFDVVIVDTAGRLHTKSNLMQELEGISNIIKRFNNNGPDETILVLDGATGQNALQQAKEFHEAVPLSGIIITKLDGTPKGGIVVAIKDELGIPIRYIGVGESQNDLRVFNPEEFAEAILNADIGEKPQKVSAHANTRRKKRRKEKDDLTEECELNKPVP</sequence>
<feature type="compositionally biased region" description="Acidic residues" evidence="10">
    <location>
        <begin position="102"/>
        <end position="115"/>
    </location>
</feature>
<dbReference type="InterPro" id="IPR042101">
    <property type="entry name" value="SRP54_N_sf"/>
</dbReference>
<dbReference type="InterPro" id="IPR013822">
    <property type="entry name" value="Signal_recog_particl_SRP54_hlx"/>
</dbReference>
<dbReference type="Gene3D" id="1.20.120.140">
    <property type="entry name" value="Signal recognition particle SRP54, nucleotide-binding domain"/>
    <property type="match status" value="1"/>
</dbReference>
<dbReference type="SMART" id="SM00382">
    <property type="entry name" value="AAA"/>
    <property type="match status" value="1"/>
</dbReference>
<keyword evidence="1 9" id="KW-1003">Cell membrane</keyword>
<comment type="similarity">
    <text evidence="9">Belongs to the GTP-binding SRP family. FtsY subfamily.</text>
</comment>
<dbReference type="Pfam" id="PF02881">
    <property type="entry name" value="SRP54_N"/>
    <property type="match status" value="1"/>
</dbReference>
<feature type="region of interest" description="Disordered" evidence="10">
    <location>
        <begin position="97"/>
        <end position="127"/>
    </location>
</feature>
<dbReference type="EC" id="3.6.5.4" evidence="9"/>
<dbReference type="NCBIfam" id="TIGR00064">
    <property type="entry name" value="ftsY"/>
    <property type="match status" value="1"/>
</dbReference>
<keyword evidence="3 9" id="KW-0547">Nucleotide-binding</keyword>
<evidence type="ECO:0000313" key="12">
    <source>
        <dbReference type="EMBL" id="NMC63958.1"/>
    </source>
</evidence>
<dbReference type="Gene3D" id="3.40.50.300">
    <property type="entry name" value="P-loop containing nucleotide triphosphate hydrolases"/>
    <property type="match status" value="1"/>
</dbReference>
<evidence type="ECO:0000256" key="2">
    <source>
        <dbReference type="ARBA" id="ARBA00022490"/>
    </source>
</evidence>
<dbReference type="GO" id="GO:0005737">
    <property type="term" value="C:cytoplasm"/>
    <property type="evidence" value="ECO:0007669"/>
    <property type="project" value="UniProtKB-SubCell"/>
</dbReference>
<dbReference type="GO" id="GO:0005047">
    <property type="term" value="F:signal recognition particle binding"/>
    <property type="evidence" value="ECO:0007669"/>
    <property type="project" value="TreeGrafter"/>
</dbReference>
<evidence type="ECO:0000256" key="10">
    <source>
        <dbReference type="SAM" id="MobiDB-lite"/>
    </source>
</evidence>
<dbReference type="PANTHER" id="PTHR43134">
    <property type="entry name" value="SIGNAL RECOGNITION PARTICLE RECEPTOR SUBUNIT ALPHA"/>
    <property type="match status" value="1"/>
</dbReference>
<dbReference type="EMBL" id="JAAZON010000564">
    <property type="protein sequence ID" value="NMC63958.1"/>
    <property type="molecule type" value="Genomic_DNA"/>
</dbReference>
<feature type="binding site" evidence="9">
    <location>
        <begin position="315"/>
        <end position="319"/>
    </location>
    <ligand>
        <name>GTP</name>
        <dbReference type="ChEBI" id="CHEBI:37565"/>
    </ligand>
</feature>
<dbReference type="SUPFAM" id="SSF52540">
    <property type="entry name" value="P-loop containing nucleoside triphosphate hydrolases"/>
    <property type="match status" value="1"/>
</dbReference>
<dbReference type="InterPro" id="IPR027417">
    <property type="entry name" value="P-loop_NTPase"/>
</dbReference>
<dbReference type="GO" id="GO:0005886">
    <property type="term" value="C:plasma membrane"/>
    <property type="evidence" value="ECO:0007669"/>
    <property type="project" value="UniProtKB-SubCell"/>
</dbReference>
<dbReference type="SMART" id="SM00962">
    <property type="entry name" value="SRP54"/>
    <property type="match status" value="1"/>
</dbReference>
<dbReference type="SUPFAM" id="SSF47364">
    <property type="entry name" value="Domain of the SRP/SRP receptor G-proteins"/>
    <property type="match status" value="1"/>
</dbReference>
<keyword evidence="6 9" id="KW-0472">Membrane</keyword>
<evidence type="ECO:0000256" key="3">
    <source>
        <dbReference type="ARBA" id="ARBA00022741"/>
    </source>
</evidence>
<proteinExistence type="inferred from homology"/>
<dbReference type="GO" id="GO:0005525">
    <property type="term" value="F:GTP binding"/>
    <property type="evidence" value="ECO:0007669"/>
    <property type="project" value="UniProtKB-UniRule"/>
</dbReference>
<accession>A0A7X9IKC3</accession>
<dbReference type="InterPro" id="IPR000897">
    <property type="entry name" value="SRP54_GTPase_dom"/>
</dbReference>
<dbReference type="InterPro" id="IPR004390">
    <property type="entry name" value="SR_rcpt_FtsY"/>
</dbReference>
<keyword evidence="4 9" id="KW-0378">Hydrolase</keyword>
<dbReference type="GO" id="GO:0003924">
    <property type="term" value="F:GTPase activity"/>
    <property type="evidence" value="ECO:0007669"/>
    <property type="project" value="UniProtKB-UniRule"/>
</dbReference>
<feature type="domain" description="SRP54-type proteins GTP-binding" evidence="11">
    <location>
        <begin position="400"/>
        <end position="413"/>
    </location>
</feature>
<evidence type="ECO:0000259" key="11">
    <source>
        <dbReference type="PROSITE" id="PS00300"/>
    </source>
</evidence>
<comment type="subcellular location">
    <subcellularLocation>
        <location evidence="9">Cell membrane</location>
        <topology evidence="9">Peripheral membrane protein</topology>
        <orientation evidence="9">Cytoplasmic side</orientation>
    </subcellularLocation>
    <subcellularLocation>
        <location evidence="9">Cytoplasm</location>
    </subcellularLocation>
</comment>
<dbReference type="InterPro" id="IPR003593">
    <property type="entry name" value="AAA+_ATPase"/>
</dbReference>
<evidence type="ECO:0000256" key="1">
    <source>
        <dbReference type="ARBA" id="ARBA00022475"/>
    </source>
</evidence>
<dbReference type="HAMAP" id="MF_00920">
    <property type="entry name" value="FtsY"/>
    <property type="match status" value="1"/>
</dbReference>
<keyword evidence="2 9" id="KW-0963">Cytoplasm</keyword>
<organism evidence="12 13">
    <name type="scientific">SAR324 cluster bacterium</name>
    <dbReference type="NCBI Taxonomy" id="2024889"/>
    <lineage>
        <taxon>Bacteria</taxon>
        <taxon>Deltaproteobacteria</taxon>
        <taxon>SAR324 cluster</taxon>
    </lineage>
</organism>
<evidence type="ECO:0000313" key="13">
    <source>
        <dbReference type="Proteomes" id="UP000524246"/>
    </source>
</evidence>
<feature type="region of interest" description="Disordered" evidence="10">
    <location>
        <begin position="432"/>
        <end position="466"/>
    </location>
</feature>
<evidence type="ECO:0000256" key="9">
    <source>
        <dbReference type="HAMAP-Rule" id="MF_00920"/>
    </source>
</evidence>
<evidence type="ECO:0000256" key="8">
    <source>
        <dbReference type="ARBA" id="ARBA00048027"/>
    </source>
</evidence>
<feature type="binding site" evidence="9">
    <location>
        <begin position="379"/>
        <end position="382"/>
    </location>
    <ligand>
        <name>GTP</name>
        <dbReference type="ChEBI" id="CHEBI:37565"/>
    </ligand>
</feature>
<dbReference type="Proteomes" id="UP000524246">
    <property type="component" value="Unassembled WGS sequence"/>
</dbReference>
<evidence type="ECO:0000256" key="4">
    <source>
        <dbReference type="ARBA" id="ARBA00022801"/>
    </source>
</evidence>
<keyword evidence="5 9" id="KW-0342">GTP-binding</keyword>
<comment type="function">
    <text evidence="9">Involved in targeting and insertion of nascent membrane proteins into the cytoplasmic membrane. Acts as a receptor for the complex formed by the signal recognition particle (SRP) and the ribosome-nascent chain (RNC).</text>
</comment>
<name>A0A7X9IKC3_9DELT</name>
<keyword evidence="7 9" id="KW-0675">Receptor</keyword>
<dbReference type="PANTHER" id="PTHR43134:SF1">
    <property type="entry name" value="SIGNAL RECOGNITION PARTICLE RECEPTOR SUBUNIT ALPHA"/>
    <property type="match status" value="1"/>
</dbReference>
<reference evidence="12 13" key="1">
    <citation type="journal article" date="2020" name="Biotechnol. Biofuels">
        <title>New insights from the biogas microbiome by comprehensive genome-resolved metagenomics of nearly 1600 species originating from multiple anaerobic digesters.</title>
        <authorList>
            <person name="Campanaro S."/>
            <person name="Treu L."/>
            <person name="Rodriguez-R L.M."/>
            <person name="Kovalovszki A."/>
            <person name="Ziels R.M."/>
            <person name="Maus I."/>
            <person name="Zhu X."/>
            <person name="Kougias P.G."/>
            <person name="Basile A."/>
            <person name="Luo G."/>
            <person name="Schluter A."/>
            <person name="Konstantinidis K.T."/>
            <person name="Angelidaki I."/>
        </authorList>
    </citation>
    <scope>NUCLEOTIDE SEQUENCE [LARGE SCALE GENOMIC DNA]</scope>
    <source>
        <strain evidence="12">AS27yjCOA_65</strain>
    </source>
</reference>
<dbReference type="Pfam" id="PF00448">
    <property type="entry name" value="SRP54"/>
    <property type="match status" value="1"/>
</dbReference>
<dbReference type="SMART" id="SM00963">
    <property type="entry name" value="SRP54_N"/>
    <property type="match status" value="1"/>
</dbReference>
<dbReference type="InterPro" id="IPR036225">
    <property type="entry name" value="SRP/SRP_N"/>
</dbReference>
<comment type="caution">
    <text evidence="12">The sequence shown here is derived from an EMBL/GenBank/DDBJ whole genome shotgun (WGS) entry which is preliminary data.</text>
</comment>
<dbReference type="GO" id="GO:0006614">
    <property type="term" value="P:SRP-dependent cotranslational protein targeting to membrane"/>
    <property type="evidence" value="ECO:0007669"/>
    <property type="project" value="InterPro"/>
</dbReference>
<evidence type="ECO:0000256" key="6">
    <source>
        <dbReference type="ARBA" id="ARBA00023136"/>
    </source>
</evidence>
<feature type="binding site" evidence="9">
    <location>
        <begin position="233"/>
        <end position="240"/>
    </location>
    <ligand>
        <name>GTP</name>
        <dbReference type="ChEBI" id="CHEBI:37565"/>
    </ligand>
</feature>
<comment type="catalytic activity">
    <reaction evidence="8 9">
        <text>GTP + H2O = GDP + phosphate + H(+)</text>
        <dbReference type="Rhea" id="RHEA:19669"/>
        <dbReference type="ChEBI" id="CHEBI:15377"/>
        <dbReference type="ChEBI" id="CHEBI:15378"/>
        <dbReference type="ChEBI" id="CHEBI:37565"/>
        <dbReference type="ChEBI" id="CHEBI:43474"/>
        <dbReference type="ChEBI" id="CHEBI:58189"/>
        <dbReference type="EC" id="3.6.5.4"/>
    </reaction>
</comment>
<gene>
    <name evidence="9 12" type="primary">ftsY</name>
    <name evidence="12" type="ORF">GYA55_12415</name>
</gene>
<evidence type="ECO:0000256" key="7">
    <source>
        <dbReference type="ARBA" id="ARBA00023170"/>
    </source>
</evidence>